<dbReference type="SUPFAM" id="SSF53098">
    <property type="entry name" value="Ribonuclease H-like"/>
    <property type="match status" value="1"/>
</dbReference>
<geneLocation type="plasmid" evidence="3 5">
    <name>pHsi540</name>
</geneLocation>
<proteinExistence type="predicted"/>
<dbReference type="EMBL" id="CP073369">
    <property type="protein sequence ID" value="QUJ74632.1"/>
    <property type="molecule type" value="Genomic_DNA"/>
</dbReference>
<sequence length="340" mass="39012">MAALEAATLDDLRDALAEVEDKKPTQRLMAVINYLEEDDATMAEVAERYGYTGPWLSQWVDRLDRLADEPVEQVVYDDQREGRPTELSDEQHEQFVEALHDSPEEVGYDAPAWSVPLARHYLAEEFDVKYCERHVRRLMSEAGLSWKTARPEFHKSDERAQEAWQEGFKKKRDNLDDEYTILTIDQTRQVLSTLIYAWFPEGERPSLPVTGAWDSIKLLGAVSDSGETFFLPCAENFNSDTTIRLLDALQTEFGEKICVILDNASYFTANAVQEFVEDTPIELCYLPRGSPELNPTEECWRQLDQELGNRLFDSLDHLRDAALSALNRIEVPDVFTYLCL</sequence>
<evidence type="ECO:0000313" key="5">
    <source>
        <dbReference type="Proteomes" id="UP000682967"/>
    </source>
</evidence>
<dbReference type="Proteomes" id="UP000682967">
    <property type="component" value="Plasmid pHsi388"/>
</dbReference>
<dbReference type="InterPro" id="IPR047655">
    <property type="entry name" value="Transpos_IS630-like"/>
</dbReference>
<evidence type="ECO:0000259" key="1">
    <source>
        <dbReference type="Pfam" id="PF13358"/>
    </source>
</evidence>
<dbReference type="GO" id="GO:0003676">
    <property type="term" value="F:nucleic acid binding"/>
    <property type="evidence" value="ECO:0007669"/>
    <property type="project" value="InterPro"/>
</dbReference>
<dbReference type="AlphaFoldDB" id="A0A8T8KPD6"/>
<dbReference type="InterPro" id="IPR036397">
    <property type="entry name" value="RNaseH_sf"/>
</dbReference>
<dbReference type="InterPro" id="IPR012337">
    <property type="entry name" value="RNaseH-like_sf"/>
</dbReference>
<dbReference type="KEGG" id="hsin:KDQ40_19810"/>
<dbReference type="InterPro" id="IPR009057">
    <property type="entry name" value="Homeodomain-like_sf"/>
</dbReference>
<feature type="domain" description="Tc1-like transposase DDE" evidence="1">
    <location>
        <begin position="192"/>
        <end position="319"/>
    </location>
</feature>
<evidence type="ECO:0000259" key="2">
    <source>
        <dbReference type="Pfam" id="PF13592"/>
    </source>
</evidence>
<dbReference type="InterPro" id="IPR038717">
    <property type="entry name" value="Tc1-like_DDE_dom"/>
</dbReference>
<dbReference type="Pfam" id="PF13358">
    <property type="entry name" value="DDE_3"/>
    <property type="match status" value="1"/>
</dbReference>
<reference evidence="4" key="1">
    <citation type="submission" date="2021-04" db="EMBL/GenBank/DDBJ databases">
        <title>Complete Genome sequence and Methylome Analysis of the Haloarchaeon Haloarcula sinaiiensis.</title>
        <authorList>
            <person name="Fomenkov A."/>
            <person name="DasSarma P."/>
            <person name="DasSarma S."/>
            <person name="Roberts R.J."/>
        </authorList>
    </citation>
    <scope>NUCLEOTIDE SEQUENCE</scope>
    <source>
        <strain evidence="4">ATCC 33800</strain>
        <plasmid evidence="4">pHsi388</plasmid>
        <plasmid evidence="3">pHsi540</plasmid>
    </source>
</reference>
<dbReference type="Gene3D" id="3.30.420.10">
    <property type="entry name" value="Ribonuclease H-like superfamily/Ribonuclease H"/>
    <property type="match status" value="1"/>
</dbReference>
<name>A0A8T8KPD6_9EURY</name>
<evidence type="ECO:0000313" key="3">
    <source>
        <dbReference type="EMBL" id="QUJ73967.1"/>
    </source>
</evidence>
<dbReference type="NCBIfam" id="NF033545">
    <property type="entry name" value="transpos_IS630"/>
    <property type="match status" value="1"/>
</dbReference>
<dbReference type="Pfam" id="PF13592">
    <property type="entry name" value="HTH_33"/>
    <property type="match status" value="1"/>
</dbReference>
<dbReference type="KEGG" id="hsin:KDQ40_18525"/>
<protein>
    <submittedName>
        <fullName evidence="4">IS630 family transposase</fullName>
    </submittedName>
</protein>
<gene>
    <name evidence="3" type="ORF">KDQ40_18525</name>
    <name evidence="4" type="ORF">KDQ40_19810</name>
</gene>
<keyword evidence="4" id="KW-0614">Plasmid</keyword>
<dbReference type="Proteomes" id="UP000682967">
    <property type="component" value="Plasmid pHsi540"/>
</dbReference>
<organism evidence="4 5">
    <name type="scientific">Haloarcula marismortui ATCC 33800</name>
    <dbReference type="NCBI Taxonomy" id="662476"/>
    <lineage>
        <taxon>Archaea</taxon>
        <taxon>Methanobacteriati</taxon>
        <taxon>Methanobacteriota</taxon>
        <taxon>Stenosarchaea group</taxon>
        <taxon>Halobacteria</taxon>
        <taxon>Halobacteriales</taxon>
        <taxon>Haloarculaceae</taxon>
        <taxon>Haloarcula</taxon>
    </lineage>
</organism>
<dbReference type="InterPro" id="IPR025959">
    <property type="entry name" value="Winged_HTH_dom"/>
</dbReference>
<dbReference type="SUPFAM" id="SSF46689">
    <property type="entry name" value="Homeodomain-like"/>
    <property type="match status" value="1"/>
</dbReference>
<geneLocation type="plasmid" evidence="4 5">
    <name>pHsi388</name>
</geneLocation>
<feature type="domain" description="Winged helix-turn helix" evidence="2">
    <location>
        <begin position="111"/>
        <end position="166"/>
    </location>
</feature>
<evidence type="ECO:0000313" key="4">
    <source>
        <dbReference type="EMBL" id="QUJ74632.1"/>
    </source>
</evidence>
<dbReference type="EMBL" id="CP073368">
    <property type="protein sequence ID" value="QUJ73967.1"/>
    <property type="molecule type" value="Genomic_DNA"/>
</dbReference>
<accession>A0A8T8KPD6</accession>